<evidence type="ECO:0000256" key="3">
    <source>
        <dbReference type="ARBA" id="ARBA00023015"/>
    </source>
</evidence>
<dbReference type="PANTHER" id="PTHR43133:SF65">
    <property type="entry name" value="ECF RNA POLYMERASE SIGMA FACTOR SIGG"/>
    <property type="match status" value="1"/>
</dbReference>
<keyword evidence="4 7" id="KW-0731">Sigma factor</keyword>
<dbReference type="InterPro" id="IPR039425">
    <property type="entry name" value="RNA_pol_sigma-70-like"/>
</dbReference>
<evidence type="ECO:0000313" key="11">
    <source>
        <dbReference type="Proteomes" id="UP000605897"/>
    </source>
</evidence>
<dbReference type="NCBIfam" id="NF006089">
    <property type="entry name" value="PRK08241.1"/>
    <property type="match status" value="1"/>
</dbReference>
<dbReference type="InterPro" id="IPR032710">
    <property type="entry name" value="NTF2-like_dom_sf"/>
</dbReference>
<dbReference type="NCBIfam" id="TIGR02937">
    <property type="entry name" value="sigma70-ECF"/>
    <property type="match status" value="1"/>
</dbReference>
<gene>
    <name evidence="10" type="primary">rpoE</name>
    <name evidence="10" type="ORF">GCM10017786_62310</name>
</gene>
<dbReference type="InterPro" id="IPR014284">
    <property type="entry name" value="RNA_pol_sigma-70_dom"/>
</dbReference>
<evidence type="ECO:0000256" key="7">
    <source>
        <dbReference type="RuleBase" id="RU000716"/>
    </source>
</evidence>
<accession>A0ABQ3JF18</accession>
<comment type="subunit">
    <text evidence="2">Interacts transiently with the RNA polymerase catalytic core formed by RpoA, RpoB, RpoC and RpoZ (2 alpha, 1 beta, 1 beta' and 1 omega subunit) to form the RNA polymerase holoenzyme that can initiate transcription.</text>
</comment>
<comment type="caution">
    <text evidence="10">The sequence shown here is derived from an EMBL/GenBank/DDBJ whole genome shotgun (WGS) entry which is preliminary data.</text>
</comment>
<evidence type="ECO:0000256" key="4">
    <source>
        <dbReference type="ARBA" id="ARBA00023082"/>
    </source>
</evidence>
<dbReference type="InterPro" id="IPR013325">
    <property type="entry name" value="RNA_pol_sigma_r2"/>
</dbReference>
<organism evidence="10 11">
    <name type="scientific">Amycolatopsis deserti</name>
    <dbReference type="NCBI Taxonomy" id="185696"/>
    <lineage>
        <taxon>Bacteria</taxon>
        <taxon>Bacillati</taxon>
        <taxon>Actinomycetota</taxon>
        <taxon>Actinomycetes</taxon>
        <taxon>Pseudonocardiales</taxon>
        <taxon>Pseudonocardiaceae</taxon>
        <taxon>Amycolatopsis</taxon>
    </lineage>
</organism>
<dbReference type="SUPFAM" id="SSF54427">
    <property type="entry name" value="NTF2-like"/>
    <property type="match status" value="1"/>
</dbReference>
<dbReference type="CDD" id="cd06171">
    <property type="entry name" value="Sigma70_r4"/>
    <property type="match status" value="1"/>
</dbReference>
<comment type="similarity">
    <text evidence="1 7">Belongs to the sigma-70 factor family. ECF subfamily.</text>
</comment>
<sequence length="327" mass="35262">MLEVDPTGDFARMAEPFRAELLAHCYRMLGSRDDAEDLVQETYLRAWRSFGAFEGRASVRTWLYRIATNACLTALRGRARRVLPSGLAPPSDDPAGPIGEAPGVEWLQPFPADPAAVAESRAGMRLALIASLQVLPPRQRAVLILRDVLAFPAAEVAGMLDLSVAAVKSALQRARASLADLDAHDELVEPSAPEARALLEQYMTAFENADTALLERVLRQDAALEMVGTPTWFAGIRTCLPFIATPAVIGNPGEWRMLATTANNQPAAVAYRLAGGAYRAFGLAVLTVTATGIAKITVFGEPSLVRRFGFPDVLPPRPVPRHTGSPR</sequence>
<name>A0ABQ3JF18_9PSEU</name>
<feature type="domain" description="RNA polymerase sigma factor 70 region 4 type 2" evidence="9">
    <location>
        <begin position="126"/>
        <end position="178"/>
    </location>
</feature>
<dbReference type="EMBL" id="BNAU01000008">
    <property type="protein sequence ID" value="GHF19864.1"/>
    <property type="molecule type" value="Genomic_DNA"/>
</dbReference>
<dbReference type="PANTHER" id="PTHR43133">
    <property type="entry name" value="RNA POLYMERASE ECF-TYPE SIGMA FACTO"/>
    <property type="match status" value="1"/>
</dbReference>
<keyword evidence="5 7" id="KW-0238">DNA-binding</keyword>
<evidence type="ECO:0000256" key="6">
    <source>
        <dbReference type="ARBA" id="ARBA00023163"/>
    </source>
</evidence>
<dbReference type="NCBIfam" id="TIGR02960">
    <property type="entry name" value="SigX5"/>
    <property type="match status" value="1"/>
</dbReference>
<dbReference type="Gene3D" id="1.10.1740.10">
    <property type="match status" value="1"/>
</dbReference>
<dbReference type="InterPro" id="IPR007627">
    <property type="entry name" value="RNA_pol_sigma70_r2"/>
</dbReference>
<dbReference type="Proteomes" id="UP000605897">
    <property type="component" value="Unassembled WGS sequence"/>
</dbReference>
<dbReference type="SUPFAM" id="SSF88659">
    <property type="entry name" value="Sigma3 and sigma4 domains of RNA polymerase sigma factors"/>
    <property type="match status" value="1"/>
</dbReference>
<dbReference type="InterPro" id="IPR014305">
    <property type="entry name" value="RNA_pol_sigma-G_actinobac"/>
</dbReference>
<dbReference type="InterPro" id="IPR013324">
    <property type="entry name" value="RNA_pol_sigma_r3/r4-like"/>
</dbReference>
<dbReference type="InterPro" id="IPR013249">
    <property type="entry name" value="RNA_pol_sigma70_r4_t2"/>
</dbReference>
<dbReference type="Gene3D" id="1.10.10.10">
    <property type="entry name" value="Winged helix-like DNA-binding domain superfamily/Winged helix DNA-binding domain"/>
    <property type="match status" value="1"/>
</dbReference>
<dbReference type="Pfam" id="PF08281">
    <property type="entry name" value="Sigma70_r4_2"/>
    <property type="match status" value="1"/>
</dbReference>
<dbReference type="Pfam" id="PF04542">
    <property type="entry name" value="Sigma70_r2"/>
    <property type="match status" value="1"/>
</dbReference>
<dbReference type="SUPFAM" id="SSF88946">
    <property type="entry name" value="Sigma2 domain of RNA polymerase sigma factors"/>
    <property type="match status" value="1"/>
</dbReference>
<protein>
    <recommendedName>
        <fullName evidence="7">RNA polymerase sigma factor</fullName>
    </recommendedName>
</protein>
<dbReference type="InterPro" id="IPR000838">
    <property type="entry name" value="RNA_pol_sigma70_ECF_CS"/>
</dbReference>
<dbReference type="PROSITE" id="PS01063">
    <property type="entry name" value="SIGMA70_ECF"/>
    <property type="match status" value="1"/>
</dbReference>
<keyword evidence="11" id="KW-1185">Reference proteome</keyword>
<feature type="domain" description="RNA polymerase sigma-70 region 2" evidence="8">
    <location>
        <begin position="16"/>
        <end position="81"/>
    </location>
</feature>
<evidence type="ECO:0000259" key="8">
    <source>
        <dbReference type="Pfam" id="PF04542"/>
    </source>
</evidence>
<proteinExistence type="inferred from homology"/>
<dbReference type="Gene3D" id="3.10.450.50">
    <property type="match status" value="1"/>
</dbReference>
<keyword evidence="3 7" id="KW-0805">Transcription regulation</keyword>
<evidence type="ECO:0000256" key="2">
    <source>
        <dbReference type="ARBA" id="ARBA00011344"/>
    </source>
</evidence>
<keyword evidence="6 7" id="KW-0804">Transcription</keyword>
<evidence type="ECO:0000313" key="10">
    <source>
        <dbReference type="EMBL" id="GHF19864.1"/>
    </source>
</evidence>
<evidence type="ECO:0000256" key="1">
    <source>
        <dbReference type="ARBA" id="ARBA00010641"/>
    </source>
</evidence>
<evidence type="ECO:0000256" key="5">
    <source>
        <dbReference type="ARBA" id="ARBA00023125"/>
    </source>
</evidence>
<evidence type="ECO:0000259" key="9">
    <source>
        <dbReference type="Pfam" id="PF08281"/>
    </source>
</evidence>
<dbReference type="InterPro" id="IPR036388">
    <property type="entry name" value="WH-like_DNA-bd_sf"/>
</dbReference>
<reference evidence="11" key="1">
    <citation type="journal article" date="2019" name="Int. J. Syst. Evol. Microbiol.">
        <title>The Global Catalogue of Microorganisms (GCM) 10K type strain sequencing project: providing services to taxonomists for standard genome sequencing and annotation.</title>
        <authorList>
            <consortium name="The Broad Institute Genomics Platform"/>
            <consortium name="The Broad Institute Genome Sequencing Center for Infectious Disease"/>
            <person name="Wu L."/>
            <person name="Ma J."/>
        </authorList>
    </citation>
    <scope>NUCLEOTIDE SEQUENCE [LARGE SCALE GENOMIC DNA]</scope>
    <source>
        <strain evidence="11">CGMCC 4.7677</strain>
    </source>
</reference>